<dbReference type="AlphaFoldDB" id="A0A7J6GKA6"/>
<protein>
    <submittedName>
        <fullName evidence="1">Uncharacterized protein</fullName>
    </submittedName>
</protein>
<name>A0A7J6GKA6_CANSA</name>
<dbReference type="Proteomes" id="UP000583929">
    <property type="component" value="Unassembled WGS sequence"/>
</dbReference>
<reference evidence="1 2" key="1">
    <citation type="journal article" date="2020" name="bioRxiv">
        <title>Sequence and annotation of 42 cannabis genomes reveals extensive copy number variation in cannabinoid synthesis and pathogen resistance genes.</title>
        <authorList>
            <person name="Mckernan K.J."/>
            <person name="Helbert Y."/>
            <person name="Kane L.T."/>
            <person name="Ebling H."/>
            <person name="Zhang L."/>
            <person name="Liu B."/>
            <person name="Eaton Z."/>
            <person name="Mclaughlin S."/>
            <person name="Kingan S."/>
            <person name="Baybayan P."/>
            <person name="Concepcion G."/>
            <person name="Jordan M."/>
            <person name="Riva A."/>
            <person name="Barbazuk W."/>
            <person name="Harkins T."/>
        </authorList>
    </citation>
    <scope>NUCLEOTIDE SEQUENCE [LARGE SCALE GENOMIC DNA]</scope>
    <source>
        <strain evidence="2">cv. Jamaican Lion 4</strain>
        <tissue evidence="1">Leaf</tissue>
    </source>
</reference>
<dbReference type="EMBL" id="JAATIQ010000098">
    <property type="protein sequence ID" value="KAF4383355.1"/>
    <property type="molecule type" value="Genomic_DNA"/>
</dbReference>
<sequence length="260" mass="30547">MLRDHILANSSFSIIPNNQDGLKIEYHHGVCLARNPKTGVIEHHLPIPQAENVFGNFFYYDPRTRETKFVINSEKGYEIIKLGDQNWRPLQPDFRKGQRVLMFKDKDREKLLFFYAVRTPQQQGTSDLEISCFDLSTEEYENLRNFPRNIFSDVTKLIPFYWKSDPAIGELSKEHGLRVLIMKNDYSWNEQVIEISSAFLNLHLITMKFLPIHFVKGVLRFQCNDNQDYYFFYSIRTGSVTGYSKEFVHTNLQGIRNEAS</sequence>
<proteinExistence type="predicted"/>
<comment type="caution">
    <text evidence="1">The sequence shown here is derived from an EMBL/GenBank/DDBJ whole genome shotgun (WGS) entry which is preliminary data.</text>
</comment>
<gene>
    <name evidence="1" type="ORF">G4B88_023929</name>
</gene>
<evidence type="ECO:0000313" key="1">
    <source>
        <dbReference type="EMBL" id="KAF4383355.1"/>
    </source>
</evidence>
<accession>A0A7J6GKA6</accession>
<evidence type="ECO:0000313" key="2">
    <source>
        <dbReference type="Proteomes" id="UP000583929"/>
    </source>
</evidence>
<keyword evidence="2" id="KW-1185">Reference proteome</keyword>
<organism evidence="1 2">
    <name type="scientific">Cannabis sativa</name>
    <name type="common">Hemp</name>
    <name type="synonym">Marijuana</name>
    <dbReference type="NCBI Taxonomy" id="3483"/>
    <lineage>
        <taxon>Eukaryota</taxon>
        <taxon>Viridiplantae</taxon>
        <taxon>Streptophyta</taxon>
        <taxon>Embryophyta</taxon>
        <taxon>Tracheophyta</taxon>
        <taxon>Spermatophyta</taxon>
        <taxon>Magnoliopsida</taxon>
        <taxon>eudicotyledons</taxon>
        <taxon>Gunneridae</taxon>
        <taxon>Pentapetalae</taxon>
        <taxon>rosids</taxon>
        <taxon>fabids</taxon>
        <taxon>Rosales</taxon>
        <taxon>Cannabaceae</taxon>
        <taxon>Cannabis</taxon>
    </lineage>
</organism>